<dbReference type="InterPro" id="IPR010734">
    <property type="entry name" value="Copine_C"/>
</dbReference>
<dbReference type="SUPFAM" id="SSF53300">
    <property type="entry name" value="vWA-like"/>
    <property type="match status" value="1"/>
</dbReference>
<proteinExistence type="predicted"/>
<dbReference type="AlphaFoldDB" id="A0A7J7JKI4"/>
<dbReference type="InterPro" id="IPR002035">
    <property type="entry name" value="VWF_A"/>
</dbReference>
<dbReference type="InterPro" id="IPR052079">
    <property type="entry name" value="E3_ligase/Copine_domain"/>
</dbReference>
<organism evidence="4 5">
    <name type="scientific">Bugula neritina</name>
    <name type="common">Brown bryozoan</name>
    <name type="synonym">Sertularia neritina</name>
    <dbReference type="NCBI Taxonomy" id="10212"/>
    <lineage>
        <taxon>Eukaryota</taxon>
        <taxon>Metazoa</taxon>
        <taxon>Spiralia</taxon>
        <taxon>Lophotrochozoa</taxon>
        <taxon>Bryozoa</taxon>
        <taxon>Gymnolaemata</taxon>
        <taxon>Cheilostomatida</taxon>
        <taxon>Flustrina</taxon>
        <taxon>Buguloidea</taxon>
        <taxon>Bugulidae</taxon>
        <taxon>Bugula</taxon>
    </lineage>
</organism>
<dbReference type="GO" id="GO:0004842">
    <property type="term" value="F:ubiquitin-protein transferase activity"/>
    <property type="evidence" value="ECO:0007669"/>
    <property type="project" value="TreeGrafter"/>
</dbReference>
<sequence>MWDFIFYQCSVLTFILLYWFHKPKDQTSSSPSNPINQQSSSGEKDQLLTSKSVESAEIDASLKTKARQRLTSIRRRKDLVEHEIILSLGLNPDEEGFEAFCDKFSTFEYVSEALVKAGFCSCDMIIGIDFTASNEWQGKRSFSKNNLHKISGSKIFNPYQKVLQIVGKTLSFLSSDHVIHCYGFGDMETKDHSVFSLQDKTTHCTDYKEIIDTYTQTAKHIQLSGPTNFAPMIKKGIEYCEKTGKYHVLIMIVDGQVSSKSEEQTVEAIVRASDYPLSIIVIGIGDGPFGTMFEYDDGLPKRKFDNLQFVNFHRTVTKSKHEAAFALHALMELPDQYKAIQQLGYLQNHTVADKKRV</sequence>
<evidence type="ECO:0000256" key="1">
    <source>
        <dbReference type="SAM" id="MobiDB-lite"/>
    </source>
</evidence>
<evidence type="ECO:0000313" key="5">
    <source>
        <dbReference type="Proteomes" id="UP000593567"/>
    </source>
</evidence>
<evidence type="ECO:0000259" key="3">
    <source>
        <dbReference type="SMART" id="SM00327"/>
    </source>
</evidence>
<feature type="domain" description="VWFA" evidence="3">
    <location>
        <begin position="121"/>
        <end position="312"/>
    </location>
</feature>
<dbReference type="EMBL" id="VXIV02002343">
    <property type="protein sequence ID" value="KAF6026131.1"/>
    <property type="molecule type" value="Genomic_DNA"/>
</dbReference>
<dbReference type="InterPro" id="IPR036465">
    <property type="entry name" value="vWFA_dom_sf"/>
</dbReference>
<feature type="region of interest" description="Disordered" evidence="1">
    <location>
        <begin position="28"/>
        <end position="47"/>
    </location>
</feature>
<dbReference type="PANTHER" id="PTHR45751">
    <property type="entry name" value="COPINE FAMILY PROTEIN 1"/>
    <property type="match status" value="1"/>
</dbReference>
<feature type="signal peptide" evidence="2">
    <location>
        <begin position="1"/>
        <end position="17"/>
    </location>
</feature>
<evidence type="ECO:0000256" key="2">
    <source>
        <dbReference type="SAM" id="SignalP"/>
    </source>
</evidence>
<protein>
    <recommendedName>
        <fullName evidence="3">VWFA domain-containing protein</fullName>
    </recommendedName>
</protein>
<comment type="caution">
    <text evidence="4">The sequence shown here is derived from an EMBL/GenBank/DDBJ whole genome shotgun (WGS) entry which is preliminary data.</text>
</comment>
<feature type="chain" id="PRO_5029479249" description="VWFA domain-containing protein" evidence="2">
    <location>
        <begin position="18"/>
        <end position="357"/>
    </location>
</feature>
<name>A0A7J7JKI4_BUGNE</name>
<keyword evidence="5" id="KW-1185">Reference proteome</keyword>
<dbReference type="OrthoDB" id="5855668at2759"/>
<feature type="compositionally biased region" description="Low complexity" evidence="1">
    <location>
        <begin position="28"/>
        <end position="41"/>
    </location>
</feature>
<dbReference type="GO" id="GO:0016567">
    <property type="term" value="P:protein ubiquitination"/>
    <property type="evidence" value="ECO:0007669"/>
    <property type="project" value="TreeGrafter"/>
</dbReference>
<dbReference type="Pfam" id="PF07002">
    <property type="entry name" value="Copine"/>
    <property type="match status" value="1"/>
</dbReference>
<dbReference type="Gene3D" id="3.40.50.410">
    <property type="entry name" value="von Willebrand factor, type A domain"/>
    <property type="match status" value="1"/>
</dbReference>
<keyword evidence="2" id="KW-0732">Signal</keyword>
<evidence type="ECO:0000313" key="4">
    <source>
        <dbReference type="EMBL" id="KAF6026131.1"/>
    </source>
</evidence>
<dbReference type="GO" id="GO:0005634">
    <property type="term" value="C:nucleus"/>
    <property type="evidence" value="ECO:0007669"/>
    <property type="project" value="TreeGrafter"/>
</dbReference>
<dbReference type="SMART" id="SM00327">
    <property type="entry name" value="VWA"/>
    <property type="match status" value="1"/>
</dbReference>
<dbReference type="Proteomes" id="UP000593567">
    <property type="component" value="Unassembled WGS sequence"/>
</dbReference>
<gene>
    <name evidence="4" type="ORF">EB796_015560</name>
</gene>
<dbReference type="PANTHER" id="PTHR45751:SF53">
    <property type="entry name" value="VWFA DOMAIN-CONTAINING PROTEIN"/>
    <property type="match status" value="1"/>
</dbReference>
<accession>A0A7J7JKI4</accession>
<reference evidence="4" key="1">
    <citation type="submission" date="2020-06" db="EMBL/GenBank/DDBJ databases">
        <title>Draft genome of Bugula neritina, a colonial animal packing powerful symbionts and potential medicines.</title>
        <authorList>
            <person name="Rayko M."/>
        </authorList>
    </citation>
    <scope>NUCLEOTIDE SEQUENCE [LARGE SCALE GENOMIC DNA]</scope>
    <source>
        <strain evidence="4">Kwan_BN1</strain>
    </source>
</reference>